<evidence type="ECO:0000313" key="7">
    <source>
        <dbReference type="Proteomes" id="UP000182312"/>
    </source>
</evidence>
<keyword evidence="3 6" id="KW-0238">DNA-binding</keyword>
<organism evidence="6 7">
    <name type="scientific">Paracoccus halophilus</name>
    <dbReference type="NCBI Taxonomy" id="376733"/>
    <lineage>
        <taxon>Bacteria</taxon>
        <taxon>Pseudomonadati</taxon>
        <taxon>Pseudomonadota</taxon>
        <taxon>Alphaproteobacteria</taxon>
        <taxon>Rhodobacterales</taxon>
        <taxon>Paracoccaceae</taxon>
        <taxon>Paracoccus</taxon>
    </lineage>
</organism>
<evidence type="ECO:0000256" key="3">
    <source>
        <dbReference type="ARBA" id="ARBA00023125"/>
    </source>
</evidence>
<dbReference type="InterPro" id="IPR005119">
    <property type="entry name" value="LysR_subst-bd"/>
</dbReference>
<dbReference type="Pfam" id="PF03466">
    <property type="entry name" value="LysR_substrate"/>
    <property type="match status" value="1"/>
</dbReference>
<protein>
    <submittedName>
        <fullName evidence="6">DNA-binding transcriptional regulator, LysR family</fullName>
    </submittedName>
</protein>
<evidence type="ECO:0000256" key="2">
    <source>
        <dbReference type="ARBA" id="ARBA00023015"/>
    </source>
</evidence>
<dbReference type="InterPro" id="IPR036390">
    <property type="entry name" value="WH_DNA-bd_sf"/>
</dbReference>
<dbReference type="PANTHER" id="PTHR30346">
    <property type="entry name" value="TRANSCRIPTIONAL DUAL REGULATOR HCAR-RELATED"/>
    <property type="match status" value="1"/>
</dbReference>
<dbReference type="OrthoDB" id="7216893at2"/>
<dbReference type="AlphaFoldDB" id="A0A1I0U9C3"/>
<dbReference type="GO" id="GO:0003700">
    <property type="term" value="F:DNA-binding transcription factor activity"/>
    <property type="evidence" value="ECO:0007669"/>
    <property type="project" value="InterPro"/>
</dbReference>
<dbReference type="RefSeq" id="WP_052081703.1">
    <property type="nucleotide sequence ID" value="NZ_FOJO01000030.1"/>
</dbReference>
<dbReference type="EMBL" id="FOJO01000030">
    <property type="protein sequence ID" value="SFA60641.1"/>
    <property type="molecule type" value="Genomic_DNA"/>
</dbReference>
<keyword evidence="4" id="KW-0804">Transcription</keyword>
<proteinExistence type="inferred from homology"/>
<comment type="similarity">
    <text evidence="1">Belongs to the LysR transcriptional regulatory family.</text>
</comment>
<dbReference type="Pfam" id="PF00126">
    <property type="entry name" value="HTH_1"/>
    <property type="match status" value="1"/>
</dbReference>
<feature type="domain" description="HTH lysR-type" evidence="5">
    <location>
        <begin position="29"/>
        <end position="86"/>
    </location>
</feature>
<dbReference type="SUPFAM" id="SSF53850">
    <property type="entry name" value="Periplasmic binding protein-like II"/>
    <property type="match status" value="1"/>
</dbReference>
<dbReference type="PRINTS" id="PR00039">
    <property type="entry name" value="HTHLYSR"/>
</dbReference>
<name>A0A1I0U9C3_9RHOB</name>
<evidence type="ECO:0000256" key="4">
    <source>
        <dbReference type="ARBA" id="ARBA00023163"/>
    </source>
</evidence>
<gene>
    <name evidence="6" type="ORF">SAMN04487972_1307</name>
</gene>
<keyword evidence="2" id="KW-0805">Transcription regulation</keyword>
<dbReference type="InterPro" id="IPR000847">
    <property type="entry name" value="LysR_HTH_N"/>
</dbReference>
<dbReference type="Gene3D" id="3.40.190.10">
    <property type="entry name" value="Periplasmic binding protein-like II"/>
    <property type="match status" value="2"/>
</dbReference>
<evidence type="ECO:0000256" key="1">
    <source>
        <dbReference type="ARBA" id="ARBA00009437"/>
    </source>
</evidence>
<sequence length="328" mass="35719">MPARRNRDAPSGSTPLARIVEGSTGKNTIRLRQLRHFLAAADQGSFRKAAIALAINESSVSRQIRDLEDELGASLFIRHSGGVRLTVAGQEFLRSARQALRQIDIGVTKVAAVGRADLGLLKVGIFSSLASGFLFDLLRKFGRHHPTVQIDLMDGNPAEHVAAVRKLDLDIAFITGTARWDRCETEHLWCERIFVVLPTDHPLAAKAQLGWPDLTGERFIVSDVAPGQEIHDYLVAHLAGLGHHPDIHSQHVGRDNILSLVAVGRGLTLTSEATTVGQFPGIAFRQLADEVLPFSVVWSDQNDNPACRRLLSMARAMGKASVLSQPPP</sequence>
<evidence type="ECO:0000313" key="6">
    <source>
        <dbReference type="EMBL" id="SFA60641.1"/>
    </source>
</evidence>
<accession>A0A1I0U9C3</accession>
<dbReference type="GO" id="GO:0032993">
    <property type="term" value="C:protein-DNA complex"/>
    <property type="evidence" value="ECO:0007669"/>
    <property type="project" value="TreeGrafter"/>
</dbReference>
<dbReference type="GO" id="GO:0003677">
    <property type="term" value="F:DNA binding"/>
    <property type="evidence" value="ECO:0007669"/>
    <property type="project" value="UniProtKB-KW"/>
</dbReference>
<dbReference type="PANTHER" id="PTHR30346:SF0">
    <property type="entry name" value="HCA OPERON TRANSCRIPTIONAL ACTIVATOR HCAR"/>
    <property type="match status" value="1"/>
</dbReference>
<dbReference type="CDD" id="cd08414">
    <property type="entry name" value="PBP2_LTTR_aromatics_like"/>
    <property type="match status" value="1"/>
</dbReference>
<dbReference type="FunFam" id="1.10.10.10:FF:000001">
    <property type="entry name" value="LysR family transcriptional regulator"/>
    <property type="match status" value="1"/>
</dbReference>
<evidence type="ECO:0000259" key="5">
    <source>
        <dbReference type="PROSITE" id="PS50931"/>
    </source>
</evidence>
<dbReference type="Gene3D" id="1.10.10.10">
    <property type="entry name" value="Winged helix-like DNA-binding domain superfamily/Winged helix DNA-binding domain"/>
    <property type="match status" value="1"/>
</dbReference>
<dbReference type="InterPro" id="IPR036388">
    <property type="entry name" value="WH-like_DNA-bd_sf"/>
</dbReference>
<dbReference type="SUPFAM" id="SSF46785">
    <property type="entry name" value="Winged helix' DNA-binding domain"/>
    <property type="match status" value="1"/>
</dbReference>
<dbReference type="Proteomes" id="UP000182312">
    <property type="component" value="Unassembled WGS sequence"/>
</dbReference>
<reference evidence="6 7" key="1">
    <citation type="submission" date="2016-10" db="EMBL/GenBank/DDBJ databases">
        <authorList>
            <person name="de Groot N.N."/>
        </authorList>
    </citation>
    <scope>NUCLEOTIDE SEQUENCE [LARGE SCALE GENOMIC DNA]</scope>
    <source>
        <strain evidence="6 7">CGMCC 1.6117</strain>
    </source>
</reference>
<dbReference type="PROSITE" id="PS50931">
    <property type="entry name" value="HTH_LYSR"/>
    <property type="match status" value="1"/>
</dbReference>